<dbReference type="Gene3D" id="1.20.1440.120">
    <property type="entry name" value="Recombination protein O, C-terminal domain"/>
    <property type="match status" value="1"/>
</dbReference>
<dbReference type="PANTHER" id="PTHR33991">
    <property type="entry name" value="DNA REPAIR PROTEIN RECO"/>
    <property type="match status" value="1"/>
</dbReference>
<dbReference type="Pfam" id="PF02565">
    <property type="entry name" value="RecO_C"/>
    <property type="match status" value="1"/>
</dbReference>
<keyword evidence="4 7" id="KW-0233">DNA recombination</keyword>
<dbReference type="InterPro" id="IPR042242">
    <property type="entry name" value="RecO_C"/>
</dbReference>
<reference evidence="9" key="1">
    <citation type="submission" date="2022-10" db="EMBL/GenBank/DDBJ databases">
        <authorList>
            <person name="Yue Y."/>
        </authorList>
    </citation>
    <scope>NUCLEOTIDE SEQUENCE</scope>
    <source>
        <strain evidence="9">Z654</strain>
    </source>
</reference>
<keyword evidence="10" id="KW-1185">Reference proteome</keyword>
<evidence type="ECO:0000256" key="5">
    <source>
        <dbReference type="ARBA" id="ARBA00023204"/>
    </source>
</evidence>
<protein>
    <recommendedName>
        <fullName evidence="2 7">DNA repair protein RecO</fullName>
    </recommendedName>
    <alternativeName>
        <fullName evidence="6 7">Recombination protein O</fullName>
    </alternativeName>
</protein>
<sequence length="239" mass="25846">MEWRDQGTLLSVRRHGETSVIIDVFTPSKGRFAGVVRGGTSRKLAPILQPGAELSVAWRARLEAHLGAFTVEPVRTRAALVMGDRLALAGLNSITALLGFCVPEREPHPSIHQSSSNLLDLLSKTDAWPLAYLRWEADLLEEMGYGLDLRRCAVTGSRDNLVFVSPKSGKAVSREGAGEWADRLLPLPQCMLGQGPASDADIVDGLRTTGYFLANGLAASVGDRPLPAARQRLIDLLAR</sequence>
<feature type="domain" description="DNA replication/recombination mediator RecO N-terminal" evidence="8">
    <location>
        <begin position="1"/>
        <end position="75"/>
    </location>
</feature>
<evidence type="ECO:0000313" key="10">
    <source>
        <dbReference type="Proteomes" id="UP001208041"/>
    </source>
</evidence>
<evidence type="ECO:0000313" key="9">
    <source>
        <dbReference type="EMBL" id="MCV6823267.1"/>
    </source>
</evidence>
<evidence type="ECO:0000256" key="2">
    <source>
        <dbReference type="ARBA" id="ARBA00021310"/>
    </source>
</evidence>
<evidence type="ECO:0000256" key="4">
    <source>
        <dbReference type="ARBA" id="ARBA00023172"/>
    </source>
</evidence>
<dbReference type="InterPro" id="IPR003717">
    <property type="entry name" value="RecO"/>
</dbReference>
<dbReference type="AlphaFoldDB" id="A0AAE3IW40"/>
<dbReference type="NCBIfam" id="TIGR00613">
    <property type="entry name" value="reco"/>
    <property type="match status" value="1"/>
</dbReference>
<dbReference type="SUPFAM" id="SSF50249">
    <property type="entry name" value="Nucleic acid-binding proteins"/>
    <property type="match status" value="1"/>
</dbReference>
<dbReference type="GO" id="GO:0006310">
    <property type="term" value="P:DNA recombination"/>
    <property type="evidence" value="ECO:0007669"/>
    <property type="project" value="UniProtKB-UniRule"/>
</dbReference>
<dbReference type="Proteomes" id="UP001208041">
    <property type="component" value="Unassembled WGS sequence"/>
</dbReference>
<comment type="similarity">
    <text evidence="1 7">Belongs to the RecO family.</text>
</comment>
<evidence type="ECO:0000256" key="6">
    <source>
        <dbReference type="ARBA" id="ARBA00033409"/>
    </source>
</evidence>
<dbReference type="InterPro" id="IPR022572">
    <property type="entry name" value="DNA_rep/recomb_RecO_N"/>
</dbReference>
<dbReference type="HAMAP" id="MF_00201">
    <property type="entry name" value="RecO"/>
    <property type="match status" value="1"/>
</dbReference>
<dbReference type="Gene3D" id="2.40.50.140">
    <property type="entry name" value="Nucleic acid-binding proteins"/>
    <property type="match status" value="1"/>
</dbReference>
<dbReference type="EMBL" id="JAOYFC010000001">
    <property type="protein sequence ID" value="MCV6823267.1"/>
    <property type="molecule type" value="Genomic_DNA"/>
</dbReference>
<name>A0AAE3IW40_9RHOB</name>
<proteinExistence type="inferred from homology"/>
<keyword evidence="5 7" id="KW-0234">DNA repair</keyword>
<evidence type="ECO:0000256" key="3">
    <source>
        <dbReference type="ARBA" id="ARBA00022763"/>
    </source>
</evidence>
<comment type="function">
    <text evidence="7">Involved in DNA repair and RecF pathway recombination.</text>
</comment>
<dbReference type="PANTHER" id="PTHR33991:SF1">
    <property type="entry name" value="DNA REPAIR PROTEIN RECO"/>
    <property type="match status" value="1"/>
</dbReference>
<dbReference type="InterPro" id="IPR037278">
    <property type="entry name" value="ARFGAP/RecO"/>
</dbReference>
<organism evidence="9 10">
    <name type="scientific">Halocynthiibacter halioticoli</name>
    <dbReference type="NCBI Taxonomy" id="2986804"/>
    <lineage>
        <taxon>Bacteria</taxon>
        <taxon>Pseudomonadati</taxon>
        <taxon>Pseudomonadota</taxon>
        <taxon>Alphaproteobacteria</taxon>
        <taxon>Rhodobacterales</taxon>
        <taxon>Paracoccaceae</taxon>
        <taxon>Halocynthiibacter</taxon>
    </lineage>
</organism>
<dbReference type="GO" id="GO:0043590">
    <property type="term" value="C:bacterial nucleoid"/>
    <property type="evidence" value="ECO:0007669"/>
    <property type="project" value="TreeGrafter"/>
</dbReference>
<comment type="caution">
    <text evidence="9">The sequence shown here is derived from an EMBL/GenBank/DDBJ whole genome shotgun (WGS) entry which is preliminary data.</text>
</comment>
<dbReference type="RefSeq" id="WP_263952104.1">
    <property type="nucleotide sequence ID" value="NZ_JAOYFC010000001.1"/>
</dbReference>
<dbReference type="SUPFAM" id="SSF57863">
    <property type="entry name" value="ArfGap/RecO-like zinc finger"/>
    <property type="match status" value="1"/>
</dbReference>
<gene>
    <name evidence="7 9" type="primary">recO</name>
    <name evidence="9" type="ORF">OH136_01755</name>
</gene>
<accession>A0AAE3IW40</accession>
<evidence type="ECO:0000256" key="1">
    <source>
        <dbReference type="ARBA" id="ARBA00007452"/>
    </source>
</evidence>
<dbReference type="Pfam" id="PF11967">
    <property type="entry name" value="RecO_N"/>
    <property type="match status" value="1"/>
</dbReference>
<dbReference type="GO" id="GO:0006302">
    <property type="term" value="P:double-strand break repair"/>
    <property type="evidence" value="ECO:0007669"/>
    <property type="project" value="TreeGrafter"/>
</dbReference>
<evidence type="ECO:0000259" key="8">
    <source>
        <dbReference type="Pfam" id="PF11967"/>
    </source>
</evidence>
<evidence type="ECO:0000256" key="7">
    <source>
        <dbReference type="HAMAP-Rule" id="MF_00201"/>
    </source>
</evidence>
<dbReference type="InterPro" id="IPR012340">
    <property type="entry name" value="NA-bd_OB-fold"/>
</dbReference>
<keyword evidence="3 7" id="KW-0227">DNA damage</keyword>